<dbReference type="AlphaFoldDB" id="C4JXW6"/>
<dbReference type="RefSeq" id="XP_002582244.1">
    <property type="nucleotide sequence ID" value="XM_002582198.1"/>
</dbReference>
<dbReference type="Proteomes" id="UP000002058">
    <property type="component" value="Unassembled WGS sequence"/>
</dbReference>
<reference evidence="3" key="1">
    <citation type="journal article" date="2009" name="Genome Res.">
        <title>Comparative genomic analyses of the human fungal pathogens Coccidioides and their relatives.</title>
        <authorList>
            <person name="Sharpton T.J."/>
            <person name="Stajich J.E."/>
            <person name="Rounsley S.D."/>
            <person name="Gardner M.J."/>
            <person name="Wortman J.R."/>
            <person name="Jordar V.S."/>
            <person name="Maiti R."/>
            <person name="Kodira C.D."/>
            <person name="Neafsey D.E."/>
            <person name="Zeng Q."/>
            <person name="Hung C.-Y."/>
            <person name="McMahan C."/>
            <person name="Muszewska A."/>
            <person name="Grynberg M."/>
            <person name="Mandel M.A."/>
            <person name="Kellner E.M."/>
            <person name="Barker B.M."/>
            <person name="Galgiani J.N."/>
            <person name="Orbach M.J."/>
            <person name="Kirkland T.N."/>
            <person name="Cole G.T."/>
            <person name="Henn M.R."/>
            <person name="Birren B.W."/>
            <person name="Taylor J.W."/>
        </authorList>
    </citation>
    <scope>NUCLEOTIDE SEQUENCE [LARGE SCALE GENOMIC DNA]</scope>
    <source>
        <strain evidence="3">UAMH 1704</strain>
    </source>
</reference>
<evidence type="ECO:0000256" key="1">
    <source>
        <dbReference type="SAM" id="MobiDB-lite"/>
    </source>
</evidence>
<gene>
    <name evidence="2" type="ORF">UREG_07017</name>
</gene>
<feature type="compositionally biased region" description="Polar residues" evidence="1">
    <location>
        <begin position="60"/>
        <end position="84"/>
    </location>
</feature>
<dbReference type="KEGG" id="ure:UREG_07017"/>
<dbReference type="GeneID" id="8444247"/>
<dbReference type="EMBL" id="CH476619">
    <property type="protein sequence ID" value="EEP82152.1"/>
    <property type="molecule type" value="Genomic_DNA"/>
</dbReference>
<protein>
    <submittedName>
        <fullName evidence="2">Uncharacterized protein</fullName>
    </submittedName>
</protein>
<feature type="compositionally biased region" description="Polar residues" evidence="1">
    <location>
        <begin position="195"/>
        <end position="209"/>
    </location>
</feature>
<accession>C4JXW6</accession>
<name>C4JXW6_UNCRE</name>
<feature type="compositionally biased region" description="Polar residues" evidence="1">
    <location>
        <begin position="227"/>
        <end position="258"/>
    </location>
</feature>
<evidence type="ECO:0000313" key="3">
    <source>
        <dbReference type="Proteomes" id="UP000002058"/>
    </source>
</evidence>
<proteinExistence type="predicted"/>
<keyword evidence="3" id="KW-1185">Reference proteome</keyword>
<organism evidence="2 3">
    <name type="scientific">Uncinocarpus reesii (strain UAMH 1704)</name>
    <dbReference type="NCBI Taxonomy" id="336963"/>
    <lineage>
        <taxon>Eukaryota</taxon>
        <taxon>Fungi</taxon>
        <taxon>Dikarya</taxon>
        <taxon>Ascomycota</taxon>
        <taxon>Pezizomycotina</taxon>
        <taxon>Eurotiomycetes</taxon>
        <taxon>Eurotiomycetidae</taxon>
        <taxon>Onygenales</taxon>
        <taxon>Onygenaceae</taxon>
        <taxon>Uncinocarpus</taxon>
    </lineage>
</organism>
<dbReference type="HOGENOM" id="CLU_906722_0_0_1"/>
<evidence type="ECO:0000313" key="2">
    <source>
        <dbReference type="EMBL" id="EEP82152.1"/>
    </source>
</evidence>
<feature type="region of interest" description="Disordered" evidence="1">
    <location>
        <begin position="193"/>
        <end position="258"/>
    </location>
</feature>
<dbReference type="VEuPathDB" id="FungiDB:UREG_07017"/>
<feature type="region of interest" description="Disordered" evidence="1">
    <location>
        <begin position="60"/>
        <end position="88"/>
    </location>
</feature>
<sequence>MVYKFQHLFQLEEHLYQAKALGSVQNPIEIFSDEELVIDNESSESEDDFNNKIHNCSSSESGFKSLSQTHPQSSTSMRQNSSFIPEQKRHKAYHAARSAIQQLTFLKSLRNAEESFAELDQQHCTDLNLLQTNAESTISISKPSSAQPVSPTAEQQLSENATTILSSQQKCKRVFSVDTATSSELYSTIPVLKPSSAQPVSPTAEQQPSEDAVGILSSQQKHKRASSIDTAISSEQHSTIPVSEPSSAQPVSSTAEQQLSENATILLSSQQKHKRASSIDTETSFESYFFKKSCAGANSLNLQESVE</sequence>
<dbReference type="InParanoid" id="C4JXW6"/>